<dbReference type="OrthoDB" id="9802328at2"/>
<keyword evidence="2 5" id="KW-0032">Aminotransferase</keyword>
<dbReference type="GO" id="GO:0010285">
    <property type="term" value="F:L,L-diaminopimelate aminotransferase activity"/>
    <property type="evidence" value="ECO:0007669"/>
    <property type="project" value="UniProtKB-EC"/>
</dbReference>
<gene>
    <name evidence="5" type="primary">dapL</name>
    <name evidence="5" type="ORF">NCTC13163_01476</name>
</gene>
<dbReference type="Proteomes" id="UP000254060">
    <property type="component" value="Unassembled WGS sequence"/>
</dbReference>
<evidence type="ECO:0000256" key="2">
    <source>
        <dbReference type="ARBA" id="ARBA00022576"/>
    </source>
</evidence>
<dbReference type="EMBL" id="UGGP01000001">
    <property type="protein sequence ID" value="STO08108.1"/>
    <property type="molecule type" value="Genomic_DNA"/>
</dbReference>
<dbReference type="InterPro" id="IPR050881">
    <property type="entry name" value="LL-DAP_aminotransferase"/>
</dbReference>
<dbReference type="Gene3D" id="3.40.640.10">
    <property type="entry name" value="Type I PLP-dependent aspartate aminotransferase-like (Major domain)"/>
    <property type="match status" value="1"/>
</dbReference>
<name>A0A377FTM8_9BACL</name>
<feature type="domain" description="Aminotransferase class I/classII large" evidence="4">
    <location>
        <begin position="33"/>
        <end position="379"/>
    </location>
</feature>
<dbReference type="InterPro" id="IPR004839">
    <property type="entry name" value="Aminotransferase_I/II_large"/>
</dbReference>
<protein>
    <submittedName>
        <fullName evidence="5">LL-diaminopimelate aminotransferase</fullName>
        <ecNumber evidence="5">2.6.1.83</ecNumber>
    </submittedName>
</protein>
<proteinExistence type="predicted"/>
<accession>A0A377FTM8</accession>
<dbReference type="Pfam" id="PF00155">
    <property type="entry name" value="Aminotran_1_2"/>
    <property type="match status" value="1"/>
</dbReference>
<evidence type="ECO:0000259" key="4">
    <source>
        <dbReference type="Pfam" id="PF00155"/>
    </source>
</evidence>
<sequence length="391" mass="42856">MADRRSNLLKTLPPQHFVGLAKEVAALEQAGADIIRLGQGTPDLPTPKPICEALETALANPDTHQYGPFRGQSRLKQAVATFYLNEYGVEIDAESEVAILIGSKSGLITLPQCVLEPEEGILLPNPGYPDYISGARLAGARVHDLVLTEANDFLPDYETLDTHGARLMYLNYPSNPTGAVATPRFFEETVQFAKERELMVVHDFAYGSIGFDGHVPPSFLQADGAKEVGIEVYTMSKAFNMSGWRVAFAVGNKDIIEAINTYQDHVHVSVFSAIQEAAVAALESPKSVRDDLARLYEARRDRLVDGLRRAGWDVPAPKGSFFVWARVPEGDAKSFSQKLLHEAGVAVTPGYFFGAEGEQYVRFGLVSPEPKIDEAVARIEQLFAAYEEVRA</sequence>
<evidence type="ECO:0000313" key="6">
    <source>
        <dbReference type="Proteomes" id="UP000254060"/>
    </source>
</evidence>
<dbReference type="PANTHER" id="PTHR42832:SF3">
    <property type="entry name" value="L-GLUTAMINE--4-(METHYLSULFANYL)-2-OXOBUTANOATE AMINOTRANSFERASE"/>
    <property type="match status" value="1"/>
</dbReference>
<dbReference type="RefSeq" id="WP_029334998.1">
    <property type="nucleotide sequence ID" value="NZ_UGGP01000001.1"/>
</dbReference>
<dbReference type="EC" id="2.6.1.83" evidence="5"/>
<dbReference type="PANTHER" id="PTHR42832">
    <property type="entry name" value="AMINO ACID AMINOTRANSFERASE"/>
    <property type="match status" value="1"/>
</dbReference>
<dbReference type="Gene3D" id="3.90.1150.10">
    <property type="entry name" value="Aspartate Aminotransferase, domain 1"/>
    <property type="match status" value="1"/>
</dbReference>
<comment type="cofactor">
    <cofactor evidence="1">
        <name>pyridoxal 5'-phosphate</name>
        <dbReference type="ChEBI" id="CHEBI:597326"/>
    </cofactor>
</comment>
<organism evidence="5 6">
    <name type="scientific">Exiguobacterium aurantiacum</name>
    <dbReference type="NCBI Taxonomy" id="33987"/>
    <lineage>
        <taxon>Bacteria</taxon>
        <taxon>Bacillati</taxon>
        <taxon>Bacillota</taxon>
        <taxon>Bacilli</taxon>
        <taxon>Bacillales</taxon>
        <taxon>Bacillales Family XII. Incertae Sedis</taxon>
        <taxon>Exiguobacterium</taxon>
    </lineage>
</organism>
<dbReference type="GO" id="GO:0030170">
    <property type="term" value="F:pyridoxal phosphate binding"/>
    <property type="evidence" value="ECO:0007669"/>
    <property type="project" value="InterPro"/>
</dbReference>
<reference evidence="5 6" key="1">
    <citation type="submission" date="2018-06" db="EMBL/GenBank/DDBJ databases">
        <authorList>
            <consortium name="Pathogen Informatics"/>
            <person name="Doyle S."/>
        </authorList>
    </citation>
    <scope>NUCLEOTIDE SEQUENCE [LARGE SCALE GENOMIC DNA]</scope>
    <source>
        <strain evidence="5 6">NCTC13163</strain>
    </source>
</reference>
<keyword evidence="3 5" id="KW-0808">Transferase</keyword>
<evidence type="ECO:0000256" key="1">
    <source>
        <dbReference type="ARBA" id="ARBA00001933"/>
    </source>
</evidence>
<dbReference type="SUPFAM" id="SSF53383">
    <property type="entry name" value="PLP-dependent transferases"/>
    <property type="match status" value="1"/>
</dbReference>
<dbReference type="AlphaFoldDB" id="A0A377FTM8"/>
<dbReference type="InterPro" id="IPR015422">
    <property type="entry name" value="PyrdxlP-dep_Trfase_small"/>
</dbReference>
<dbReference type="InterPro" id="IPR015424">
    <property type="entry name" value="PyrdxlP-dep_Trfase"/>
</dbReference>
<dbReference type="NCBIfam" id="NF005977">
    <property type="entry name" value="PRK08068.1"/>
    <property type="match status" value="1"/>
</dbReference>
<evidence type="ECO:0000313" key="5">
    <source>
        <dbReference type="EMBL" id="STO08108.1"/>
    </source>
</evidence>
<evidence type="ECO:0000256" key="3">
    <source>
        <dbReference type="ARBA" id="ARBA00022679"/>
    </source>
</evidence>
<dbReference type="STRING" id="1397694.GCA_000702585_01974"/>
<dbReference type="InterPro" id="IPR015421">
    <property type="entry name" value="PyrdxlP-dep_Trfase_major"/>
</dbReference>
<dbReference type="CDD" id="cd00609">
    <property type="entry name" value="AAT_like"/>
    <property type="match status" value="1"/>
</dbReference>